<feature type="compositionally biased region" description="Polar residues" evidence="1">
    <location>
        <begin position="11"/>
        <end position="24"/>
    </location>
</feature>
<evidence type="ECO:0000313" key="2">
    <source>
        <dbReference type="EMBL" id="OXC74483.1"/>
    </source>
</evidence>
<dbReference type="Proteomes" id="UP000214720">
    <property type="component" value="Unassembled WGS sequence"/>
</dbReference>
<reference evidence="3" key="1">
    <citation type="submission" date="2017-01" db="EMBL/GenBank/DDBJ databases">
        <title>Genome Analysis of Deinococcus marmoris KOPRI26562.</title>
        <authorList>
            <person name="Kim J.H."/>
            <person name="Oh H.-M."/>
        </authorList>
    </citation>
    <scope>NUCLEOTIDE SEQUENCE [LARGE SCALE GENOMIC DNA]</scope>
    <source>
        <strain evidence="3">PAMC 26633</strain>
    </source>
</reference>
<accession>A0A226WTP6</accession>
<feature type="region of interest" description="Disordered" evidence="1">
    <location>
        <begin position="1"/>
        <end position="52"/>
    </location>
</feature>
<dbReference type="EMBL" id="MTHB01000210">
    <property type="protein sequence ID" value="OXC74483.1"/>
    <property type="molecule type" value="Genomic_DNA"/>
</dbReference>
<sequence length="52" mass="5579">MRFMARALARSASNSQNPLISKLSSPIVKRTVRPGRPCNQATAVRPSTGPIS</sequence>
<proteinExistence type="predicted"/>
<organism evidence="2 3">
    <name type="scientific">Caballeronia sordidicola</name>
    <name type="common">Burkholderia sordidicola</name>
    <dbReference type="NCBI Taxonomy" id="196367"/>
    <lineage>
        <taxon>Bacteria</taxon>
        <taxon>Pseudomonadati</taxon>
        <taxon>Pseudomonadota</taxon>
        <taxon>Betaproteobacteria</taxon>
        <taxon>Burkholderiales</taxon>
        <taxon>Burkholderiaceae</taxon>
        <taxon>Caballeronia</taxon>
    </lineage>
</organism>
<gene>
    <name evidence="2" type="ORF">BSU04_31720</name>
</gene>
<protein>
    <submittedName>
        <fullName evidence="2">Uncharacterized protein</fullName>
    </submittedName>
</protein>
<evidence type="ECO:0000256" key="1">
    <source>
        <dbReference type="SAM" id="MobiDB-lite"/>
    </source>
</evidence>
<comment type="caution">
    <text evidence="2">The sequence shown here is derived from an EMBL/GenBank/DDBJ whole genome shotgun (WGS) entry which is preliminary data.</text>
</comment>
<dbReference type="AlphaFoldDB" id="A0A226WTP6"/>
<name>A0A226WTP6_CABSO</name>
<evidence type="ECO:0000313" key="3">
    <source>
        <dbReference type="Proteomes" id="UP000214720"/>
    </source>
</evidence>